<organism evidence="9 10">
    <name type="scientific">candidate division KSB3 bacterium</name>
    <dbReference type="NCBI Taxonomy" id="2044937"/>
    <lineage>
        <taxon>Bacteria</taxon>
        <taxon>candidate division KSB3</taxon>
    </lineage>
</organism>
<protein>
    <submittedName>
        <fullName evidence="9">Dihydrolipoyl dehydrogenase</fullName>
    </submittedName>
</protein>
<accession>A0A9D5K163</accession>
<evidence type="ECO:0000259" key="8">
    <source>
        <dbReference type="Pfam" id="PF07992"/>
    </source>
</evidence>
<dbReference type="SUPFAM" id="SSF51905">
    <property type="entry name" value="FAD/NAD(P)-binding domain"/>
    <property type="match status" value="1"/>
</dbReference>
<sequence length="249" mass="27211">EMMDEIVPMMDADFAKLLRRSMRDVSFHLGAKVEAIEGDAVKFVVKGQTESVRGDLILMSVGRRPNLQGLESLGLDLRRQGVKVNDQMQTNLPGVYAVGDVTGESLLAHSASRMAEVAVNVICGEQDHMRYQAIPWAVYTLPECAGCGLTEQEAEQRGIPVKTASMPMRANGRFLAEHGKKAPGLCKVVVNAETDVLVGVHLLGAVSSEMIYGAAAMIEAELRVQDIKEIIFPHPSVSEMIKDTLWELH</sequence>
<dbReference type="Gene3D" id="3.50.50.60">
    <property type="entry name" value="FAD/NAD(P)-binding domain"/>
    <property type="match status" value="2"/>
</dbReference>
<feature type="domain" description="FAD/NAD(P)-binding" evidence="8">
    <location>
        <begin position="1"/>
        <end position="115"/>
    </location>
</feature>
<dbReference type="FunFam" id="3.30.390.30:FF:000001">
    <property type="entry name" value="Dihydrolipoyl dehydrogenase"/>
    <property type="match status" value="1"/>
</dbReference>
<dbReference type="InterPro" id="IPR016156">
    <property type="entry name" value="FAD/NAD-linked_Rdtase_dimer_sf"/>
</dbReference>
<dbReference type="PRINTS" id="PR00368">
    <property type="entry name" value="FADPNR"/>
</dbReference>
<proteinExistence type="inferred from homology"/>
<feature type="domain" description="Pyridine nucleotide-disulphide oxidoreductase dimerisation" evidence="7">
    <location>
        <begin position="134"/>
        <end position="243"/>
    </location>
</feature>
<evidence type="ECO:0000313" key="9">
    <source>
        <dbReference type="EMBL" id="MBD3327620.1"/>
    </source>
</evidence>
<dbReference type="InterPro" id="IPR004099">
    <property type="entry name" value="Pyr_nucl-diS_OxRdtase_dimer"/>
</dbReference>
<keyword evidence="3" id="KW-0285">Flavoprotein</keyword>
<dbReference type="PANTHER" id="PTHR22912:SF217">
    <property type="entry name" value="DIHYDROLIPOYL DEHYDROGENASE"/>
    <property type="match status" value="1"/>
</dbReference>
<evidence type="ECO:0000256" key="5">
    <source>
        <dbReference type="ARBA" id="ARBA00023002"/>
    </source>
</evidence>
<keyword evidence="6" id="KW-0520">NAD</keyword>
<dbReference type="EMBL" id="WJJP01000765">
    <property type="protein sequence ID" value="MBD3327620.1"/>
    <property type="molecule type" value="Genomic_DNA"/>
</dbReference>
<dbReference type="InterPro" id="IPR036188">
    <property type="entry name" value="FAD/NAD-bd_sf"/>
</dbReference>
<feature type="non-terminal residue" evidence="9">
    <location>
        <position position="1"/>
    </location>
</feature>
<keyword evidence="5" id="KW-0560">Oxidoreductase</keyword>
<comment type="similarity">
    <text evidence="2">Belongs to the class-I pyridine nucleotide-disulfide oxidoreductase family.</text>
</comment>
<gene>
    <name evidence="9" type="ORF">GF339_23760</name>
</gene>
<evidence type="ECO:0000259" key="7">
    <source>
        <dbReference type="Pfam" id="PF02852"/>
    </source>
</evidence>
<dbReference type="PRINTS" id="PR00411">
    <property type="entry name" value="PNDRDTASEI"/>
</dbReference>
<evidence type="ECO:0000256" key="2">
    <source>
        <dbReference type="ARBA" id="ARBA00007532"/>
    </source>
</evidence>
<dbReference type="AlphaFoldDB" id="A0A9D5K163"/>
<reference evidence="9" key="1">
    <citation type="submission" date="2019-11" db="EMBL/GenBank/DDBJ databases">
        <title>Microbial mats filling the niche in hypersaline microbial mats.</title>
        <authorList>
            <person name="Wong H.L."/>
            <person name="Macleod F.I."/>
            <person name="White R.A. III"/>
            <person name="Burns B.P."/>
        </authorList>
    </citation>
    <scope>NUCLEOTIDE SEQUENCE</scope>
    <source>
        <strain evidence="9">Rbin_158</strain>
    </source>
</reference>
<dbReference type="GO" id="GO:0050660">
    <property type="term" value="F:flavin adenine dinucleotide binding"/>
    <property type="evidence" value="ECO:0007669"/>
    <property type="project" value="TreeGrafter"/>
</dbReference>
<keyword evidence="4" id="KW-0274">FAD</keyword>
<evidence type="ECO:0000256" key="1">
    <source>
        <dbReference type="ARBA" id="ARBA00001974"/>
    </source>
</evidence>
<dbReference type="Pfam" id="PF02852">
    <property type="entry name" value="Pyr_redox_dim"/>
    <property type="match status" value="1"/>
</dbReference>
<dbReference type="Pfam" id="PF07992">
    <property type="entry name" value="Pyr_redox_2"/>
    <property type="match status" value="1"/>
</dbReference>
<dbReference type="Proteomes" id="UP000649604">
    <property type="component" value="Unassembled WGS sequence"/>
</dbReference>
<dbReference type="SUPFAM" id="SSF55424">
    <property type="entry name" value="FAD/NAD-linked reductases, dimerisation (C-terminal) domain"/>
    <property type="match status" value="1"/>
</dbReference>
<evidence type="ECO:0000256" key="3">
    <source>
        <dbReference type="ARBA" id="ARBA00022630"/>
    </source>
</evidence>
<evidence type="ECO:0000256" key="6">
    <source>
        <dbReference type="ARBA" id="ARBA00023027"/>
    </source>
</evidence>
<dbReference type="PANTHER" id="PTHR22912">
    <property type="entry name" value="DISULFIDE OXIDOREDUCTASE"/>
    <property type="match status" value="1"/>
</dbReference>
<evidence type="ECO:0000313" key="10">
    <source>
        <dbReference type="Proteomes" id="UP000649604"/>
    </source>
</evidence>
<comment type="caution">
    <text evidence="9">The sequence shown here is derived from an EMBL/GenBank/DDBJ whole genome shotgun (WGS) entry which is preliminary data.</text>
</comment>
<comment type="cofactor">
    <cofactor evidence="1">
        <name>FAD</name>
        <dbReference type="ChEBI" id="CHEBI:57692"/>
    </cofactor>
</comment>
<dbReference type="Gene3D" id="3.30.390.30">
    <property type="match status" value="1"/>
</dbReference>
<dbReference type="GO" id="GO:0006103">
    <property type="term" value="P:2-oxoglutarate metabolic process"/>
    <property type="evidence" value="ECO:0007669"/>
    <property type="project" value="TreeGrafter"/>
</dbReference>
<dbReference type="InterPro" id="IPR050151">
    <property type="entry name" value="Class-I_Pyr_Nuc-Dis_Oxidored"/>
</dbReference>
<dbReference type="GO" id="GO:0004148">
    <property type="term" value="F:dihydrolipoyl dehydrogenase (NADH) activity"/>
    <property type="evidence" value="ECO:0007669"/>
    <property type="project" value="TreeGrafter"/>
</dbReference>
<name>A0A9D5K163_9BACT</name>
<dbReference type="InterPro" id="IPR023753">
    <property type="entry name" value="FAD/NAD-binding_dom"/>
</dbReference>
<evidence type="ECO:0000256" key="4">
    <source>
        <dbReference type="ARBA" id="ARBA00022827"/>
    </source>
</evidence>